<dbReference type="EMBL" id="QUBQ01000006">
    <property type="protein sequence ID" value="REK71196.1"/>
    <property type="molecule type" value="Genomic_DNA"/>
</dbReference>
<dbReference type="CDD" id="cd15457">
    <property type="entry name" value="NADAR"/>
    <property type="match status" value="1"/>
</dbReference>
<comment type="catalytic activity">
    <reaction evidence="1">
        <text>5-amino-6-(5-phospho-D-ribosylamino)uracil + H2O = 5,6-diaminouracil + D-ribose 5-phosphate</text>
        <dbReference type="Rhea" id="RHEA:55020"/>
        <dbReference type="ChEBI" id="CHEBI:15377"/>
        <dbReference type="ChEBI" id="CHEBI:46252"/>
        <dbReference type="ChEBI" id="CHEBI:58453"/>
        <dbReference type="ChEBI" id="CHEBI:78346"/>
    </reaction>
</comment>
<comment type="catalytic activity">
    <reaction evidence="2">
        <text>2,5-diamino-6-hydroxy-4-(5-phosphoribosylamino)-pyrimidine + H2O = 2,5,6-triamino-4-hydroxypyrimidine + D-ribose 5-phosphate</text>
        <dbReference type="Rhea" id="RHEA:23436"/>
        <dbReference type="ChEBI" id="CHEBI:15377"/>
        <dbReference type="ChEBI" id="CHEBI:58614"/>
        <dbReference type="ChEBI" id="CHEBI:78346"/>
        <dbReference type="ChEBI" id="CHEBI:137796"/>
    </reaction>
</comment>
<dbReference type="OrthoDB" id="67297at2"/>
<accession>A0A371P6V1</accession>
<organism evidence="4 5">
    <name type="scientific">Paenibacillus paeoniae</name>
    <dbReference type="NCBI Taxonomy" id="2292705"/>
    <lineage>
        <taxon>Bacteria</taxon>
        <taxon>Bacillati</taxon>
        <taxon>Bacillota</taxon>
        <taxon>Bacilli</taxon>
        <taxon>Bacillales</taxon>
        <taxon>Paenibacillaceae</taxon>
        <taxon>Paenibacillus</taxon>
    </lineage>
</organism>
<dbReference type="RefSeq" id="WP_116049180.1">
    <property type="nucleotide sequence ID" value="NZ_QUBQ01000006.1"/>
</dbReference>
<dbReference type="Proteomes" id="UP000261905">
    <property type="component" value="Unassembled WGS sequence"/>
</dbReference>
<evidence type="ECO:0000313" key="4">
    <source>
        <dbReference type="EMBL" id="REK71196.1"/>
    </source>
</evidence>
<dbReference type="SUPFAM" id="SSF143990">
    <property type="entry name" value="YbiA-like"/>
    <property type="match status" value="1"/>
</dbReference>
<keyword evidence="5" id="KW-1185">Reference proteome</keyword>
<feature type="domain" description="NADAR" evidence="3">
    <location>
        <begin position="9"/>
        <end position="80"/>
    </location>
</feature>
<name>A0A371P6V1_9BACL</name>
<reference evidence="4 5" key="1">
    <citation type="submission" date="2018-08" db="EMBL/GenBank/DDBJ databases">
        <title>Paenibacillus sp. M4BSY-1, whole genome shotgun sequence.</title>
        <authorList>
            <person name="Tuo L."/>
        </authorList>
    </citation>
    <scope>NUCLEOTIDE SEQUENCE [LARGE SCALE GENOMIC DNA]</scope>
    <source>
        <strain evidence="4 5">M4BSY-1</strain>
    </source>
</reference>
<comment type="caution">
    <text evidence="4">The sequence shown here is derived from an EMBL/GenBank/DDBJ whole genome shotgun (WGS) entry which is preliminary data.</text>
</comment>
<dbReference type="InterPro" id="IPR012816">
    <property type="entry name" value="NADAR"/>
</dbReference>
<sequence>MGRDRSKPLRKDWEECKIQIMKEALLAKVQQHSSIKSILLFTGDCTLVEHTTNDAYWDDGGNGQGQNMLGKLLIEIRNDLDEHIPEFYPPQWIAFPDYPPFSMGWRMGAGEDYIMYLSEWRGKQSPEALKE</sequence>
<dbReference type="AlphaFoldDB" id="A0A371P6V1"/>
<dbReference type="Gene3D" id="1.10.357.40">
    <property type="entry name" value="YbiA-like"/>
    <property type="match status" value="1"/>
</dbReference>
<proteinExistence type="predicted"/>
<dbReference type="Pfam" id="PF08719">
    <property type="entry name" value="NADAR"/>
    <property type="match status" value="1"/>
</dbReference>
<gene>
    <name evidence="4" type="ORF">DX130_22385</name>
</gene>
<protein>
    <submittedName>
        <fullName evidence="4">DUF1768 domain-containing protein</fullName>
    </submittedName>
</protein>
<evidence type="ECO:0000259" key="3">
    <source>
        <dbReference type="Pfam" id="PF08719"/>
    </source>
</evidence>
<evidence type="ECO:0000256" key="1">
    <source>
        <dbReference type="ARBA" id="ARBA00000022"/>
    </source>
</evidence>
<evidence type="ECO:0000313" key="5">
    <source>
        <dbReference type="Proteomes" id="UP000261905"/>
    </source>
</evidence>
<dbReference type="InterPro" id="IPR037238">
    <property type="entry name" value="YbiA-like_sf"/>
</dbReference>
<evidence type="ECO:0000256" key="2">
    <source>
        <dbReference type="ARBA" id="ARBA00000751"/>
    </source>
</evidence>